<dbReference type="AlphaFoldDB" id="I2H1W3"/>
<organism evidence="15 16">
    <name type="scientific">Henningerozyma blattae (strain ATCC 34711 / CBS 6284 / DSM 70876 / NBRC 10599 / NRRL Y-10934 / UCD 77-7)</name>
    <name type="common">Yeast</name>
    <name type="synonym">Tetrapisispora blattae</name>
    <dbReference type="NCBI Taxonomy" id="1071380"/>
    <lineage>
        <taxon>Eukaryota</taxon>
        <taxon>Fungi</taxon>
        <taxon>Dikarya</taxon>
        <taxon>Ascomycota</taxon>
        <taxon>Saccharomycotina</taxon>
        <taxon>Saccharomycetes</taxon>
        <taxon>Saccharomycetales</taxon>
        <taxon>Saccharomycetaceae</taxon>
        <taxon>Henningerozyma</taxon>
    </lineage>
</organism>
<feature type="compositionally biased region" description="Polar residues" evidence="11">
    <location>
        <begin position="420"/>
        <end position="431"/>
    </location>
</feature>
<evidence type="ECO:0000256" key="4">
    <source>
        <dbReference type="ARBA" id="ARBA00022448"/>
    </source>
</evidence>
<dbReference type="HOGENOM" id="CLU_016758_0_0_1"/>
<accession>I2H1W3</accession>
<evidence type="ECO:0000256" key="10">
    <source>
        <dbReference type="SAM" id="Coils"/>
    </source>
</evidence>
<feature type="region of interest" description="Disordered" evidence="11">
    <location>
        <begin position="420"/>
        <end position="440"/>
    </location>
</feature>
<evidence type="ECO:0000256" key="11">
    <source>
        <dbReference type="SAM" id="MobiDB-lite"/>
    </source>
</evidence>
<feature type="coiled-coil region" evidence="10">
    <location>
        <begin position="55"/>
        <end position="89"/>
    </location>
</feature>
<feature type="coiled-coil region" evidence="10">
    <location>
        <begin position="121"/>
        <end position="287"/>
    </location>
</feature>
<evidence type="ECO:0000256" key="3">
    <source>
        <dbReference type="ARBA" id="ARBA00018691"/>
    </source>
</evidence>
<evidence type="ECO:0000256" key="2">
    <source>
        <dbReference type="ARBA" id="ARBA00006415"/>
    </source>
</evidence>
<dbReference type="GO" id="GO:0048211">
    <property type="term" value="P:Golgi vesicle docking"/>
    <property type="evidence" value="ECO:0007669"/>
    <property type="project" value="EnsemblFungi"/>
</dbReference>
<evidence type="ECO:0000256" key="1">
    <source>
        <dbReference type="ARBA" id="ARBA00004409"/>
    </source>
</evidence>
<dbReference type="OMA" id="WQQEGFN"/>
<dbReference type="InterPro" id="IPR012955">
    <property type="entry name" value="CASP_C"/>
</dbReference>
<dbReference type="Proteomes" id="UP000002866">
    <property type="component" value="Chromosome 3"/>
</dbReference>
<dbReference type="PANTHER" id="PTHR14043">
    <property type="entry name" value="CCAAT DISPLACEMENT PROTEIN-RELATED"/>
    <property type="match status" value="1"/>
</dbReference>
<evidence type="ECO:0000256" key="12">
    <source>
        <dbReference type="SAM" id="Phobius"/>
    </source>
</evidence>
<evidence type="ECO:0000256" key="6">
    <source>
        <dbReference type="ARBA" id="ARBA00022989"/>
    </source>
</evidence>
<dbReference type="InParanoid" id="I2H1W3"/>
<evidence type="ECO:0000259" key="13">
    <source>
        <dbReference type="Pfam" id="PF08172"/>
    </source>
</evidence>
<evidence type="ECO:0000256" key="8">
    <source>
        <dbReference type="ARBA" id="ARBA00023054"/>
    </source>
</evidence>
<sequence>MDTSIYSHAIDLWSKADLPDLQKNLDENIISIKSKETESIDSRKLLAKETKSFKKKSEEEKLTSINKIIKQYQNEIDSLTKRSKFSESILFDIYSKVSEVPDPLPLLKNSINSLKVDNSKDQELQNEINVLLKDKESLNNQLNEIKEKQNEESTKLKNEIETLNKKLEILNKLQSDKAKDNQDSPQISLLTEELNNSISKISDLENKNNLLTKDLTKLKEDLEHNNIINANEKTIKNLTNENIKLTKDLNSNQLQLTSLKDSSKREIDELKLNSTTYKSELDSIRRKLNQFQDYNKIKDELSALKSIEFGTVENDDDDDDTNEGTNSANKNSSSKDSKVDSTLLATNKQLQKKLAELRGSTVDLEEKNKNLNNQVNVLNEKISSLEKLNQKLELDIDKIEDIDQKFNDTASMMSGVTRQLNSRPLGNSKRNNGGKLSPTSSIVGIPEEGEFNMNNANLLSNNNILPIITKQRDRFRAKNMELEKQLRLNKIELEKLKDQQSSIPSSSTNNDIESNILRNNSSSGLADPINIYRKGKSSNDYYRNKDLSIIDKFFNRFLLKNDINKKLFIIYCIALHFIIIILFVGFNKISKAHASSILSNVNTNNLKISDNSPALGAGNHVLHQGNL</sequence>
<dbReference type="eggNOG" id="KOG0963">
    <property type="taxonomic scope" value="Eukaryota"/>
</dbReference>
<keyword evidence="5 12" id="KW-0812">Transmembrane</keyword>
<protein>
    <recommendedName>
        <fullName evidence="3">Protein CASP</fullName>
    </recommendedName>
</protein>
<dbReference type="GeneID" id="14495345"/>
<keyword evidence="16" id="KW-1185">Reference proteome</keyword>
<keyword evidence="4" id="KW-0813">Transport</keyword>
<dbReference type="KEGG" id="tbl:TBLA_0C05670"/>
<dbReference type="FunCoup" id="I2H1W3">
    <property type="interactions" value="277"/>
</dbReference>
<evidence type="ECO:0000313" key="16">
    <source>
        <dbReference type="Proteomes" id="UP000002866"/>
    </source>
</evidence>
<feature type="region of interest" description="Disordered" evidence="11">
    <location>
        <begin position="499"/>
        <end position="519"/>
    </location>
</feature>
<feature type="domain" description="CASP C-terminal" evidence="13">
    <location>
        <begin position="370"/>
        <end position="503"/>
    </location>
</feature>
<dbReference type="OrthoDB" id="10257567at2759"/>
<dbReference type="EMBL" id="HE806318">
    <property type="protein sequence ID" value="CCH60365.1"/>
    <property type="molecule type" value="Genomic_DNA"/>
</dbReference>
<dbReference type="GO" id="GO:0006891">
    <property type="term" value="P:intra-Golgi vesicle-mediated transport"/>
    <property type="evidence" value="ECO:0007669"/>
    <property type="project" value="InterPro"/>
</dbReference>
<dbReference type="GO" id="GO:0000139">
    <property type="term" value="C:Golgi membrane"/>
    <property type="evidence" value="ECO:0007669"/>
    <property type="project" value="UniProtKB-SubCell"/>
</dbReference>
<gene>
    <name evidence="15" type="primary">TBLA0C05670</name>
    <name evidence="15" type="ORF">TBLA_0C05670</name>
</gene>
<dbReference type="PANTHER" id="PTHR14043:SF2">
    <property type="entry name" value="HOMEOBOX PROTEIN CUT"/>
    <property type="match status" value="1"/>
</dbReference>
<dbReference type="Pfam" id="PF08172">
    <property type="entry name" value="CASP_C"/>
    <property type="match status" value="1"/>
</dbReference>
<reference evidence="15 16" key="1">
    <citation type="journal article" date="2011" name="Proc. Natl. Acad. Sci. U.S.A.">
        <title>Evolutionary erosion of yeast sex chromosomes by mating-type switching accidents.</title>
        <authorList>
            <person name="Gordon J.L."/>
            <person name="Armisen D."/>
            <person name="Proux-Wera E."/>
            <person name="Oheigeartaigh S.S."/>
            <person name="Byrne K.P."/>
            <person name="Wolfe K.H."/>
        </authorList>
    </citation>
    <scope>NUCLEOTIDE SEQUENCE [LARGE SCALE GENOMIC DNA]</scope>
    <source>
        <strain evidence="16">ATCC 34711 / CBS 6284 / DSM 70876 / NBRC 10599 / NRRL Y-10934 / UCD 77-7</strain>
    </source>
</reference>
<evidence type="ECO:0000256" key="5">
    <source>
        <dbReference type="ARBA" id="ARBA00022692"/>
    </source>
</evidence>
<feature type="region of interest" description="Disordered" evidence="11">
    <location>
        <begin position="311"/>
        <end position="340"/>
    </location>
</feature>
<keyword evidence="7" id="KW-0333">Golgi apparatus</keyword>
<evidence type="ECO:0000259" key="14">
    <source>
        <dbReference type="Pfam" id="PF25398"/>
    </source>
</evidence>
<feature type="coiled-coil region" evidence="10">
    <location>
        <begin position="347"/>
        <end position="405"/>
    </location>
</feature>
<evidence type="ECO:0000313" key="15">
    <source>
        <dbReference type="EMBL" id="CCH60365.1"/>
    </source>
</evidence>
<keyword evidence="6 12" id="KW-1133">Transmembrane helix</keyword>
<evidence type="ECO:0000256" key="9">
    <source>
        <dbReference type="ARBA" id="ARBA00023136"/>
    </source>
</evidence>
<feature type="compositionally biased region" description="Acidic residues" evidence="11">
    <location>
        <begin position="313"/>
        <end position="322"/>
    </location>
</feature>
<feature type="domain" description="Cux N-terminal" evidence="14">
    <location>
        <begin position="5"/>
        <end position="114"/>
    </location>
</feature>
<comment type="subcellular location">
    <subcellularLocation>
        <location evidence="1">Golgi apparatus membrane</location>
        <topology evidence="1">Single-pass type IV membrane protein</topology>
    </subcellularLocation>
</comment>
<keyword evidence="9 12" id="KW-0472">Membrane</keyword>
<dbReference type="RefSeq" id="XP_004179884.1">
    <property type="nucleotide sequence ID" value="XM_004179836.1"/>
</dbReference>
<name>I2H1W3_HENB6</name>
<dbReference type="InterPro" id="IPR057476">
    <property type="entry name" value="Cux_N"/>
</dbReference>
<dbReference type="GO" id="GO:0000149">
    <property type="term" value="F:SNARE binding"/>
    <property type="evidence" value="ECO:0007669"/>
    <property type="project" value="EnsemblFungi"/>
</dbReference>
<proteinExistence type="inferred from homology"/>
<comment type="similarity">
    <text evidence="2">Belongs to the CASP family.</text>
</comment>
<feature type="transmembrane region" description="Helical" evidence="12">
    <location>
        <begin position="568"/>
        <end position="586"/>
    </location>
</feature>
<dbReference type="Pfam" id="PF25398">
    <property type="entry name" value="CUX1_N"/>
    <property type="match status" value="1"/>
</dbReference>
<dbReference type="STRING" id="1071380.I2H1W3"/>
<keyword evidence="8 10" id="KW-0175">Coiled coil</keyword>
<evidence type="ECO:0000256" key="7">
    <source>
        <dbReference type="ARBA" id="ARBA00023034"/>
    </source>
</evidence>